<evidence type="ECO:0000313" key="3">
    <source>
        <dbReference type="Proteomes" id="UP000652761"/>
    </source>
</evidence>
<dbReference type="OrthoDB" id="1939710at2759"/>
<gene>
    <name evidence="2" type="ORF">Taro_026985</name>
</gene>
<protein>
    <submittedName>
        <fullName evidence="2">Uncharacterized protein</fullName>
    </submittedName>
</protein>
<dbReference type="EMBL" id="NMUH01001662">
    <property type="protein sequence ID" value="MQL94341.1"/>
    <property type="molecule type" value="Genomic_DNA"/>
</dbReference>
<reference evidence="2" key="1">
    <citation type="submission" date="2017-07" db="EMBL/GenBank/DDBJ databases">
        <title>Taro Niue Genome Assembly and Annotation.</title>
        <authorList>
            <person name="Atibalentja N."/>
            <person name="Keating K."/>
            <person name="Fields C.J."/>
        </authorList>
    </citation>
    <scope>NUCLEOTIDE SEQUENCE</scope>
    <source>
        <strain evidence="2">Niue_2</strain>
        <tissue evidence="2">Leaf</tissue>
    </source>
</reference>
<organism evidence="2 3">
    <name type="scientific">Colocasia esculenta</name>
    <name type="common">Wild taro</name>
    <name type="synonym">Arum esculentum</name>
    <dbReference type="NCBI Taxonomy" id="4460"/>
    <lineage>
        <taxon>Eukaryota</taxon>
        <taxon>Viridiplantae</taxon>
        <taxon>Streptophyta</taxon>
        <taxon>Embryophyta</taxon>
        <taxon>Tracheophyta</taxon>
        <taxon>Spermatophyta</taxon>
        <taxon>Magnoliopsida</taxon>
        <taxon>Liliopsida</taxon>
        <taxon>Araceae</taxon>
        <taxon>Aroideae</taxon>
        <taxon>Colocasieae</taxon>
        <taxon>Colocasia</taxon>
    </lineage>
</organism>
<dbReference type="InterPro" id="IPR021916">
    <property type="entry name" value="DUF3527"/>
</dbReference>
<sequence>MPQLIIKTEVISFLSPLAGNLTASTYRCCGRWGTFNGVVVRVESQIGGSLSGLLCGENEPSVILDVLRRCSISMGLDAILECENHRQAVQVASNVRSSCHDSSKVEQKDAEEKPTSRSYLLSSLNDDFGDLSISPCRKSMPCRPVGVKVENNEVFKRGSVYQSSREVRRLKKLREERRKVESTLDDEAFLSFEIVNHTSQYCQNKPALVDQHKRPPLTSLNADLNKSLVDSCREPQAVLTDTSEFLDLSFRLLPEEQLKLSNRCSDASLSRQSSSDGYLEICLFPDDKESFRAKPVHENVEKCLLKEPNLRLSETLGPENNNSTRSEKNVHILPKSFSSKAEMSNSLCQSESDLPKSSQRTRFSPIRKIFDPIKKSKSQRNPSLSRTAACSLTSSNSLSIRDKTFHRSLLSDLSDIEHKAGQASQLTDEDQQYHERLIDKDKRTVIDSSPAHLHGILKLECKQGVPSFEFCVKDLEDVLSARTWKTNNAFNWVYTFHSGKKNGSSSWGTKDRHTPSLPMVGQMQVSCYFCSELSSSGSLDNSAVTEFVLYDVSRVKRSSFSYEERHPFPEFIQPSRGTLSESLAADNSLDSNDLPVTESCKNSSRSSNGDHDSETSASCPWALEDLVPHLEVAAIVIQIPFGGKKTLKDRLRDDSCNKQCTDFPGISVADHGRDVTFANPHLVNMKIVTASGRHGLPCTEGGGPSPLLDRWRSGGVCDCGGWDMTCPITVLDNSGGGSTTVMGGNHLSLKLLVQGAKDKTPALTITVRDDGQYSVDFHAQFSKLQAFSISVAVLHSLEAFGIVSQEKNGQKLHSNSLKLLLEEEVRHLIEVVAKEEQRKVKRKLQQIPAPQLVNPPFSPMGRV</sequence>
<accession>A0A843VCU5</accession>
<dbReference type="Proteomes" id="UP000652761">
    <property type="component" value="Unassembled WGS sequence"/>
</dbReference>
<dbReference type="AlphaFoldDB" id="A0A843VCU5"/>
<dbReference type="PANTHER" id="PTHR31390">
    <property type="entry name" value="EXPRESSED PROTEIN"/>
    <property type="match status" value="1"/>
</dbReference>
<dbReference type="PANTHER" id="PTHR31390:SF0">
    <property type="entry name" value="DOMAIN PROTEIN, PUTATIVE (DUF3527)-RELATED"/>
    <property type="match status" value="1"/>
</dbReference>
<comment type="caution">
    <text evidence="2">The sequence shown here is derived from an EMBL/GenBank/DDBJ whole genome shotgun (WGS) entry which is preliminary data.</text>
</comment>
<proteinExistence type="predicted"/>
<name>A0A843VCU5_COLES</name>
<feature type="region of interest" description="Disordered" evidence="1">
    <location>
        <begin position="587"/>
        <end position="616"/>
    </location>
</feature>
<dbReference type="Pfam" id="PF12043">
    <property type="entry name" value="DUF3527"/>
    <property type="match status" value="1"/>
</dbReference>
<evidence type="ECO:0000313" key="2">
    <source>
        <dbReference type="EMBL" id="MQL94341.1"/>
    </source>
</evidence>
<evidence type="ECO:0000256" key="1">
    <source>
        <dbReference type="SAM" id="MobiDB-lite"/>
    </source>
</evidence>
<keyword evidence="3" id="KW-1185">Reference proteome</keyword>